<accession>A0A9Q3JB33</accession>
<evidence type="ECO:0000313" key="2">
    <source>
        <dbReference type="EMBL" id="MBW0558571.1"/>
    </source>
</evidence>
<reference evidence="2" key="1">
    <citation type="submission" date="2021-03" db="EMBL/GenBank/DDBJ databases">
        <title>Draft genome sequence of rust myrtle Austropuccinia psidii MF-1, a brazilian biotype.</title>
        <authorList>
            <person name="Quecine M.C."/>
            <person name="Pachon D.M.R."/>
            <person name="Bonatelli M.L."/>
            <person name="Correr F.H."/>
            <person name="Franceschini L.M."/>
            <person name="Leite T.F."/>
            <person name="Margarido G.R.A."/>
            <person name="Almeida C.A."/>
            <person name="Ferrarezi J.A."/>
            <person name="Labate C.A."/>
        </authorList>
    </citation>
    <scope>NUCLEOTIDE SEQUENCE</scope>
    <source>
        <strain evidence="2">MF-1</strain>
    </source>
</reference>
<evidence type="ECO:0000256" key="1">
    <source>
        <dbReference type="SAM" id="MobiDB-lite"/>
    </source>
</evidence>
<name>A0A9Q3JB33_9BASI</name>
<sequence>MPTITSGGLLNNKPPQTPSFSQLITLGELKLASARRQATANKVTRPSLHRSESLDTESSDATADSSDCDSLTSSSGTQASD</sequence>
<evidence type="ECO:0000313" key="3">
    <source>
        <dbReference type="Proteomes" id="UP000765509"/>
    </source>
</evidence>
<dbReference type="AlphaFoldDB" id="A0A9Q3JB33"/>
<protein>
    <submittedName>
        <fullName evidence="2">Uncharacterized protein</fullName>
    </submittedName>
</protein>
<gene>
    <name evidence="2" type="ORF">O181_098286</name>
</gene>
<dbReference type="EMBL" id="AVOT02066890">
    <property type="protein sequence ID" value="MBW0558571.1"/>
    <property type="molecule type" value="Genomic_DNA"/>
</dbReference>
<dbReference type="Proteomes" id="UP000765509">
    <property type="component" value="Unassembled WGS sequence"/>
</dbReference>
<keyword evidence="3" id="KW-1185">Reference proteome</keyword>
<feature type="region of interest" description="Disordered" evidence="1">
    <location>
        <begin position="33"/>
        <end position="81"/>
    </location>
</feature>
<proteinExistence type="predicted"/>
<feature type="compositionally biased region" description="Low complexity" evidence="1">
    <location>
        <begin position="59"/>
        <end position="75"/>
    </location>
</feature>
<comment type="caution">
    <text evidence="2">The sequence shown here is derived from an EMBL/GenBank/DDBJ whole genome shotgun (WGS) entry which is preliminary data.</text>
</comment>
<organism evidence="2 3">
    <name type="scientific">Austropuccinia psidii MF-1</name>
    <dbReference type="NCBI Taxonomy" id="1389203"/>
    <lineage>
        <taxon>Eukaryota</taxon>
        <taxon>Fungi</taxon>
        <taxon>Dikarya</taxon>
        <taxon>Basidiomycota</taxon>
        <taxon>Pucciniomycotina</taxon>
        <taxon>Pucciniomycetes</taxon>
        <taxon>Pucciniales</taxon>
        <taxon>Sphaerophragmiaceae</taxon>
        <taxon>Austropuccinia</taxon>
    </lineage>
</organism>